<dbReference type="GO" id="GO:0016772">
    <property type="term" value="F:transferase activity, transferring phosphorus-containing groups"/>
    <property type="evidence" value="ECO:0007669"/>
    <property type="project" value="InterPro"/>
</dbReference>
<dbReference type="Proteomes" id="UP001071230">
    <property type="component" value="Unassembled WGS sequence"/>
</dbReference>
<feature type="coiled-coil region" evidence="5">
    <location>
        <begin position="30"/>
        <end position="61"/>
    </location>
</feature>
<evidence type="ECO:0000256" key="2">
    <source>
        <dbReference type="ARBA" id="ARBA00016544"/>
    </source>
</evidence>
<dbReference type="Gene3D" id="3.50.30.10">
    <property type="entry name" value="Phosphohistidine domain"/>
    <property type="match status" value="1"/>
</dbReference>
<keyword evidence="3 8" id="KW-0808">Transferase</keyword>
<reference evidence="8" key="2">
    <citation type="submission" date="2020-01" db="EMBL/GenBank/DDBJ databases">
        <authorList>
            <person name="Hornung B."/>
        </authorList>
    </citation>
    <scope>NUCLEOTIDE SEQUENCE</scope>
    <source>
        <strain evidence="8">PacBioINE</strain>
    </source>
</reference>
<proteinExistence type="inferred from homology"/>
<dbReference type="GO" id="GO:0009401">
    <property type="term" value="P:phosphoenolpyruvate-dependent sugar phosphotransferase system"/>
    <property type="evidence" value="ECO:0007669"/>
    <property type="project" value="InterPro"/>
</dbReference>
<dbReference type="PROSITE" id="PS00370">
    <property type="entry name" value="PEP_ENZYMES_PHOS_SITE"/>
    <property type="match status" value="1"/>
</dbReference>
<dbReference type="Gene3D" id="1.10.274.10">
    <property type="entry name" value="PtsI, HPr-binding domain"/>
    <property type="match status" value="1"/>
</dbReference>
<keyword evidence="5" id="KW-0175">Coiled coil</keyword>
<dbReference type="InterPro" id="IPR036637">
    <property type="entry name" value="Phosphohistidine_dom_sf"/>
</dbReference>
<organism evidence="8">
    <name type="scientific">Acididesulfobacillus acetoxydans</name>
    <dbReference type="NCBI Taxonomy" id="1561005"/>
    <lineage>
        <taxon>Bacteria</taxon>
        <taxon>Bacillati</taxon>
        <taxon>Bacillota</taxon>
        <taxon>Clostridia</taxon>
        <taxon>Eubacteriales</taxon>
        <taxon>Peptococcaceae</taxon>
        <taxon>Acididesulfobacillus</taxon>
    </lineage>
</organism>
<comment type="similarity">
    <text evidence="1">Belongs to the PEP-utilizing enzyme family.</text>
</comment>
<evidence type="ECO:0000313" key="8">
    <source>
        <dbReference type="EMBL" id="CAA7600903.1"/>
    </source>
</evidence>
<dbReference type="Proteomes" id="UP000836597">
    <property type="component" value="Chromosome"/>
</dbReference>
<dbReference type="InterPro" id="IPR036618">
    <property type="entry name" value="PtsI_HPr-bd_sf"/>
</dbReference>
<dbReference type="Pfam" id="PF00391">
    <property type="entry name" value="PEP-utilizers"/>
    <property type="match status" value="1"/>
</dbReference>
<feature type="domain" description="Phosphotransferase system enzyme I N-terminal" evidence="7">
    <location>
        <begin position="2"/>
        <end position="121"/>
    </location>
</feature>
<dbReference type="Pfam" id="PF05524">
    <property type="entry name" value="PEP-utilisers_N"/>
    <property type="match status" value="1"/>
</dbReference>
<dbReference type="PANTHER" id="PTHR46244">
    <property type="entry name" value="PHOSPHOENOLPYRUVATE-PROTEIN PHOSPHOTRANSFERASE"/>
    <property type="match status" value="1"/>
</dbReference>
<dbReference type="InterPro" id="IPR050499">
    <property type="entry name" value="PEP-utilizing_PTS_enzyme"/>
</dbReference>
<evidence type="ECO:0000259" key="7">
    <source>
        <dbReference type="Pfam" id="PF05524"/>
    </source>
</evidence>
<dbReference type="PANTHER" id="PTHR46244:SF3">
    <property type="entry name" value="PHOSPHOENOLPYRUVATE-PROTEIN PHOSPHOTRANSFERASE"/>
    <property type="match status" value="1"/>
</dbReference>
<dbReference type="InterPro" id="IPR008279">
    <property type="entry name" value="PEP-util_enz_mobile_dom"/>
</dbReference>
<dbReference type="AlphaFoldDB" id="A0A8S0VWI3"/>
<gene>
    <name evidence="8" type="ORF">DEACI_1556</name>
    <name evidence="9" type="ORF">DEACI_3422</name>
</gene>
<evidence type="ECO:0000313" key="10">
    <source>
        <dbReference type="Proteomes" id="UP001071230"/>
    </source>
</evidence>
<sequence length="240" mass="26166">MQGIGVSPGIAIGEALVLRDALSALPERSRLAVEEENERLNRSLSSARRQLEKIRADAETRLGDKAEILDAQILITEDEELLSLVCEKLKEGLTAEAALRDGVEYYANLMENMDNEYLRERAADIRDTGRRVIRDLMGVEETDLAHLSAPCIVVASDLTPSDTATMAPERVLGFITDVGGRTSHSAIMARTLEIPAIVGTVRGTELIRTGDSLILDGDSGEVIVNPEPEVLGAYREKQRA</sequence>
<feature type="domain" description="PEP-utilising enzyme mobile" evidence="6">
    <location>
        <begin position="149"/>
        <end position="220"/>
    </location>
</feature>
<dbReference type="SUPFAM" id="SSF47831">
    <property type="entry name" value="Enzyme I of the PEP:sugar phosphotransferase system HPr-binding (sub)domain"/>
    <property type="match status" value="1"/>
</dbReference>
<reference evidence="9" key="1">
    <citation type="submission" date="2014-11" db="EMBL/GenBank/DDBJ databases">
        <authorList>
            <person name="Hornung B.V."/>
        </authorList>
    </citation>
    <scope>NUCLEOTIDE SEQUENCE</scope>
    <source>
        <strain evidence="9">INE</strain>
    </source>
</reference>
<name>A0A8S0VWI3_9FIRM</name>
<evidence type="ECO:0000259" key="6">
    <source>
        <dbReference type="Pfam" id="PF00391"/>
    </source>
</evidence>
<dbReference type="SUPFAM" id="SSF52009">
    <property type="entry name" value="Phosphohistidine domain"/>
    <property type="match status" value="1"/>
</dbReference>
<evidence type="ECO:0000256" key="1">
    <source>
        <dbReference type="ARBA" id="ARBA00007837"/>
    </source>
</evidence>
<evidence type="ECO:0000256" key="3">
    <source>
        <dbReference type="ARBA" id="ARBA00022679"/>
    </source>
</evidence>
<dbReference type="InterPro" id="IPR008731">
    <property type="entry name" value="PTS_EIN"/>
</dbReference>
<evidence type="ECO:0000256" key="5">
    <source>
        <dbReference type="SAM" id="Coils"/>
    </source>
</evidence>
<accession>A0A8S0VWI3</accession>
<dbReference type="KEGG" id="aacx:DEACI_1556"/>
<dbReference type="InterPro" id="IPR018274">
    <property type="entry name" value="PEP_util_AS"/>
</dbReference>
<dbReference type="EMBL" id="LR746496">
    <property type="protein sequence ID" value="CAA7600903.1"/>
    <property type="molecule type" value="Genomic_DNA"/>
</dbReference>
<keyword evidence="10" id="KW-1185">Reference proteome</keyword>
<evidence type="ECO:0000313" key="9">
    <source>
        <dbReference type="EMBL" id="CEJ08940.1"/>
    </source>
</evidence>
<evidence type="ECO:0000256" key="4">
    <source>
        <dbReference type="ARBA" id="ARBA00033235"/>
    </source>
</evidence>
<dbReference type="EMBL" id="CDGJ01000104">
    <property type="protein sequence ID" value="CEJ08940.1"/>
    <property type="molecule type" value="Genomic_DNA"/>
</dbReference>
<protein>
    <recommendedName>
        <fullName evidence="2">Phosphoenolpyruvate-protein phosphotransferase</fullName>
    </recommendedName>
    <alternativeName>
        <fullName evidence="4">Phosphotransferase system, enzyme I</fullName>
    </alternativeName>
</protein>